<comment type="function">
    <text evidence="1 10">Catalyzes the ATP-dependent condensation of GlcN-Ins and L-cysteine to form L-Cys-GlcN-Ins.</text>
</comment>
<dbReference type="GO" id="GO:0010125">
    <property type="term" value="P:mycothiol biosynthetic process"/>
    <property type="evidence" value="ECO:0007669"/>
    <property type="project" value="UniProtKB-UniRule"/>
</dbReference>
<dbReference type="EC" id="6.3.1.13" evidence="10"/>
<feature type="binding site" evidence="10">
    <location>
        <position position="44"/>
    </location>
    <ligand>
        <name>Zn(2+)</name>
        <dbReference type="ChEBI" id="CHEBI:29105"/>
    </ligand>
</feature>
<accession>A0A269ZFK5</accession>
<feature type="binding site" evidence="10">
    <location>
        <position position="228"/>
    </location>
    <ligand>
        <name>L-cysteinyl-5'-AMP</name>
        <dbReference type="ChEBI" id="CHEBI:144924"/>
    </ligand>
</feature>
<feature type="binding site" evidence="10">
    <location>
        <position position="283"/>
    </location>
    <ligand>
        <name>L-cysteinyl-5'-AMP</name>
        <dbReference type="ChEBI" id="CHEBI:144924"/>
    </ligand>
</feature>
<keyword evidence="8 10" id="KW-0067">ATP-binding</keyword>
<evidence type="ECO:0000256" key="9">
    <source>
        <dbReference type="ARBA" id="ARBA00048350"/>
    </source>
</evidence>
<dbReference type="NCBIfam" id="TIGR03447">
    <property type="entry name" value="mycothiol_MshC"/>
    <property type="match status" value="1"/>
</dbReference>
<dbReference type="EMBL" id="NCWY01000003">
    <property type="protein sequence ID" value="PAK96573.1"/>
    <property type="molecule type" value="Genomic_DNA"/>
</dbReference>
<feature type="short sequence motif" description="'ERGGDP' region" evidence="10">
    <location>
        <begin position="187"/>
        <end position="192"/>
    </location>
</feature>
<dbReference type="GO" id="GO:0005829">
    <property type="term" value="C:cytosol"/>
    <property type="evidence" value="ECO:0007669"/>
    <property type="project" value="TreeGrafter"/>
</dbReference>
<evidence type="ECO:0000256" key="6">
    <source>
        <dbReference type="ARBA" id="ARBA00022741"/>
    </source>
</evidence>
<comment type="subunit">
    <text evidence="3 10">Monomer.</text>
</comment>
<gene>
    <name evidence="10 14" type="primary">mshC</name>
    <name evidence="12" type="ORF">B8X04_04500</name>
    <name evidence="13" type="ORF">I6G59_12860</name>
    <name evidence="14" type="ORF">NCTC12391_01279</name>
</gene>
<dbReference type="GO" id="GO:0035446">
    <property type="term" value="F:cysteine-glucosaminylinositol ligase activity"/>
    <property type="evidence" value="ECO:0007669"/>
    <property type="project" value="UniProtKB-UniRule"/>
</dbReference>
<dbReference type="GO" id="GO:0004817">
    <property type="term" value="F:cysteine-tRNA ligase activity"/>
    <property type="evidence" value="ECO:0007669"/>
    <property type="project" value="TreeGrafter"/>
</dbReference>
<dbReference type="KEGG" id="bcau:I6G59_12860"/>
<feature type="binding site" evidence="10">
    <location>
        <begin position="44"/>
        <end position="47"/>
    </location>
    <ligand>
        <name>L-cysteinyl-5'-AMP</name>
        <dbReference type="ChEBI" id="CHEBI:144924"/>
    </ligand>
</feature>
<dbReference type="EMBL" id="CAACXN010000014">
    <property type="protein sequence ID" value="VEW12159.1"/>
    <property type="molecule type" value="Genomic_DNA"/>
</dbReference>
<dbReference type="GO" id="GO:0006423">
    <property type="term" value="P:cysteinyl-tRNA aminoacylation"/>
    <property type="evidence" value="ECO:0007669"/>
    <property type="project" value="TreeGrafter"/>
</dbReference>
<keyword evidence="4 10" id="KW-0436">Ligase</keyword>
<reference evidence="13 17" key="3">
    <citation type="submission" date="2020-12" db="EMBL/GenBank/DDBJ databases">
        <title>FDA dAtabase for Regulatory Grade micrObial Sequences (FDA-ARGOS): Supporting development and validation of Infectious Disease Dx tests.</title>
        <authorList>
            <person name="Sproer C."/>
            <person name="Gronow S."/>
            <person name="Severitt S."/>
            <person name="Schroder I."/>
            <person name="Tallon L."/>
            <person name="Sadzewicz L."/>
            <person name="Zhao X."/>
            <person name="Boylan J."/>
            <person name="Ott S."/>
            <person name="Bowen H."/>
            <person name="Vavikolanu K."/>
            <person name="Mehta A."/>
            <person name="Aluvathingal J."/>
            <person name="Nadendla S."/>
            <person name="Lowell S."/>
            <person name="Myers T."/>
            <person name="Yan Y."/>
            <person name="Sichtig H."/>
        </authorList>
    </citation>
    <scope>NUCLEOTIDE SEQUENCE [LARGE SCALE GENOMIC DNA]</scope>
    <source>
        <strain evidence="13 17">FDAARGOS_902</strain>
    </source>
</reference>
<comment type="catalytic activity">
    <reaction evidence="9 10">
        <text>1D-myo-inositol 2-amino-2-deoxy-alpha-D-glucopyranoside + L-cysteine + ATP = 1D-myo-inositol 2-(L-cysteinylamino)-2-deoxy-alpha-D-glucopyranoside + AMP + diphosphate + H(+)</text>
        <dbReference type="Rhea" id="RHEA:26176"/>
        <dbReference type="ChEBI" id="CHEBI:15378"/>
        <dbReference type="ChEBI" id="CHEBI:30616"/>
        <dbReference type="ChEBI" id="CHEBI:33019"/>
        <dbReference type="ChEBI" id="CHEBI:35235"/>
        <dbReference type="ChEBI" id="CHEBI:58886"/>
        <dbReference type="ChEBI" id="CHEBI:58887"/>
        <dbReference type="ChEBI" id="CHEBI:456215"/>
        <dbReference type="EC" id="6.3.1.13"/>
    </reaction>
</comment>
<evidence type="ECO:0000256" key="2">
    <source>
        <dbReference type="ARBA" id="ARBA00007723"/>
    </source>
</evidence>
<evidence type="ECO:0000256" key="10">
    <source>
        <dbReference type="HAMAP-Rule" id="MF_01697"/>
    </source>
</evidence>
<evidence type="ECO:0000313" key="12">
    <source>
        <dbReference type="EMBL" id="PAK96573.1"/>
    </source>
</evidence>
<feature type="short sequence motif" description="'HIGH' region" evidence="10">
    <location>
        <begin position="46"/>
        <end position="56"/>
    </location>
</feature>
<feature type="domain" description="tRNA synthetases class I catalytic" evidence="11">
    <location>
        <begin position="36"/>
        <end position="337"/>
    </location>
</feature>
<feature type="binding site" evidence="10">
    <location>
        <begin position="82"/>
        <end position="84"/>
    </location>
    <ligand>
        <name>L-cysteinyl-5'-AMP</name>
        <dbReference type="ChEBI" id="CHEBI:144924"/>
    </ligand>
</feature>
<evidence type="ECO:0000256" key="5">
    <source>
        <dbReference type="ARBA" id="ARBA00022723"/>
    </source>
</evidence>
<evidence type="ECO:0000256" key="4">
    <source>
        <dbReference type="ARBA" id="ARBA00022598"/>
    </source>
</evidence>
<feature type="short sequence motif" description="'KMSKS' region" evidence="10">
    <location>
        <begin position="289"/>
        <end position="293"/>
    </location>
</feature>
<evidence type="ECO:0000256" key="3">
    <source>
        <dbReference type="ARBA" id="ARBA00011245"/>
    </source>
</evidence>
<evidence type="ECO:0000313" key="14">
    <source>
        <dbReference type="EMBL" id="VEW12159.1"/>
    </source>
</evidence>
<sequence>MKSWSAPELPSLSTPGILPTVFDTGARSPRKLTGKDGTATLYVCGITPYDATHLGHAATYVAFDLLGRVWRDAGLDVVYVQNTTDVDDPLLERAEATGVDWRELADSQIQLFRDDMEALRVVPPQDYVGVVESIPQIAEAVAALIEAGAAYTLETGDVYYRVATPVQPPFGSVSHDDTATMLRLSAERGGDPETPGKENPLDPLLWRAARDGEPSWDGGSLGPGRPGWHIECTVIAEEKAGLPVDVQGGGSDLVFPHHEMGAAHSAAWLHRPLAKTYMHTGMVGYQGEKMSKSKGNLVLVSQLLAEGVDPMVIRTVLLSNHYRSDWMFTPELLEAAEKRLAAWRHAADREAECREGLRGHIIALLREALADDLDSPRALGILDEWAEHYADSPAGDAGAVSGDRVADAVDSLLGIRLRD</sequence>
<evidence type="ECO:0000256" key="8">
    <source>
        <dbReference type="ARBA" id="ARBA00022840"/>
    </source>
</evidence>
<dbReference type="GO" id="GO:0008270">
    <property type="term" value="F:zinc ion binding"/>
    <property type="evidence" value="ECO:0007669"/>
    <property type="project" value="UniProtKB-UniRule"/>
</dbReference>
<dbReference type="HAMAP" id="MF_01697">
    <property type="entry name" value="MshC"/>
    <property type="match status" value="1"/>
</dbReference>
<dbReference type="Gene3D" id="3.40.50.620">
    <property type="entry name" value="HUPs"/>
    <property type="match status" value="1"/>
</dbReference>
<dbReference type="Gene3D" id="1.20.120.640">
    <property type="entry name" value="Anticodon-binding domain of a subclass of class I aminoacyl-tRNA synthetases"/>
    <property type="match status" value="1"/>
</dbReference>
<dbReference type="Proteomes" id="UP000216867">
    <property type="component" value="Unassembled WGS sequence"/>
</dbReference>
<evidence type="ECO:0000259" key="11">
    <source>
        <dbReference type="Pfam" id="PF01406"/>
    </source>
</evidence>
<evidence type="ECO:0000313" key="16">
    <source>
        <dbReference type="Proteomes" id="UP000386281"/>
    </source>
</evidence>
<evidence type="ECO:0000313" key="15">
    <source>
        <dbReference type="Proteomes" id="UP000216867"/>
    </source>
</evidence>
<keyword evidence="5 10" id="KW-0479">Metal-binding</keyword>
<feature type="binding site" evidence="10">
    <location>
        <position position="257"/>
    </location>
    <ligand>
        <name>Zn(2+)</name>
        <dbReference type="ChEBI" id="CHEBI:29105"/>
    </ligand>
</feature>
<evidence type="ECO:0000256" key="7">
    <source>
        <dbReference type="ARBA" id="ARBA00022833"/>
    </source>
</evidence>
<keyword evidence="6 10" id="KW-0547">Nucleotide-binding</keyword>
<dbReference type="PANTHER" id="PTHR10890:SF3">
    <property type="entry name" value="CYSTEINE--TRNA LIGASE, CYTOPLASMIC"/>
    <property type="match status" value="1"/>
</dbReference>
<dbReference type="InterPro" id="IPR017812">
    <property type="entry name" value="Mycothiol_ligase_MshC"/>
</dbReference>
<protein>
    <recommendedName>
        <fullName evidence="10">L-cysteine:1D-myo-inositol 2-amino-2-deoxy-alpha-D-glucopyranoside ligase</fullName>
        <shortName evidence="10">L-Cys:GlcN-Ins ligase</shortName>
        <ecNumber evidence="10">6.3.1.13</ecNumber>
    </recommendedName>
    <alternativeName>
        <fullName evidence="10">Mycothiol ligase</fullName>
        <shortName evidence="10">MSH ligase</shortName>
    </alternativeName>
</protein>
<comment type="similarity">
    <text evidence="2 10">Belongs to the class-I aminoacyl-tRNA synthetase family. MshC subfamily.</text>
</comment>
<evidence type="ECO:0000256" key="1">
    <source>
        <dbReference type="ARBA" id="ARBA00003679"/>
    </source>
</evidence>
<organism evidence="12 15">
    <name type="scientific">Brevibacterium casei</name>
    <dbReference type="NCBI Taxonomy" id="33889"/>
    <lineage>
        <taxon>Bacteria</taxon>
        <taxon>Bacillati</taxon>
        <taxon>Actinomycetota</taxon>
        <taxon>Actinomycetes</taxon>
        <taxon>Micrococcales</taxon>
        <taxon>Brevibacteriaceae</taxon>
        <taxon>Brevibacterium</taxon>
    </lineage>
</organism>
<evidence type="ECO:0000313" key="13">
    <source>
        <dbReference type="EMBL" id="QPS32864.1"/>
    </source>
</evidence>
<dbReference type="EMBL" id="CP065682">
    <property type="protein sequence ID" value="QPS32864.1"/>
    <property type="molecule type" value="Genomic_DNA"/>
</dbReference>
<dbReference type="SUPFAM" id="SSF52374">
    <property type="entry name" value="Nucleotidylyl transferase"/>
    <property type="match status" value="1"/>
</dbReference>
<dbReference type="InterPro" id="IPR024909">
    <property type="entry name" value="Cys-tRNA/MSH_ligase"/>
</dbReference>
<dbReference type="Pfam" id="PF01406">
    <property type="entry name" value="tRNA-synt_1e"/>
    <property type="match status" value="1"/>
</dbReference>
<feature type="binding site" evidence="10">
    <location>
        <begin position="250"/>
        <end position="252"/>
    </location>
    <ligand>
        <name>L-cysteinyl-5'-AMP</name>
        <dbReference type="ChEBI" id="CHEBI:144924"/>
    </ligand>
</feature>
<proteinExistence type="inferred from homology"/>
<dbReference type="Proteomes" id="UP000386281">
    <property type="component" value="Unassembled WGS sequence"/>
</dbReference>
<name>A0A269ZFK5_9MICO</name>
<dbReference type="RefSeq" id="WP_095375549.1">
    <property type="nucleotide sequence ID" value="NZ_CAACXN010000014.1"/>
</dbReference>
<reference evidence="12 15" key="1">
    <citation type="submission" date="2017-04" db="EMBL/GenBank/DDBJ databases">
        <title>Kefir bacterial isolates.</title>
        <authorList>
            <person name="Kim Y."/>
            <person name="Blasche S."/>
            <person name="Patil K.R."/>
        </authorList>
    </citation>
    <scope>NUCLEOTIDE SEQUENCE [LARGE SCALE GENOMIC DNA]</scope>
    <source>
        <strain evidence="12 15">OG2</strain>
    </source>
</reference>
<dbReference type="InterPro" id="IPR014729">
    <property type="entry name" value="Rossmann-like_a/b/a_fold"/>
</dbReference>
<dbReference type="CDD" id="cd00672">
    <property type="entry name" value="CysRS_core"/>
    <property type="match status" value="1"/>
</dbReference>
<comment type="cofactor">
    <cofactor evidence="10">
        <name>Zn(2+)</name>
        <dbReference type="ChEBI" id="CHEBI:29105"/>
    </cofactor>
    <text evidence="10">Binds 1 zinc ion per subunit.</text>
</comment>
<evidence type="ECO:0000313" key="17">
    <source>
        <dbReference type="Proteomes" id="UP000594979"/>
    </source>
</evidence>
<keyword evidence="7 10" id="KW-0862">Zinc</keyword>
<dbReference type="InterPro" id="IPR032678">
    <property type="entry name" value="tRNA-synt_1_cat_dom"/>
</dbReference>
<dbReference type="PANTHER" id="PTHR10890">
    <property type="entry name" value="CYSTEINYL-TRNA SYNTHETASE"/>
    <property type="match status" value="1"/>
</dbReference>
<dbReference type="PRINTS" id="PR00983">
    <property type="entry name" value="TRNASYNTHCYS"/>
</dbReference>
<feature type="binding site" evidence="10">
    <location>
        <position position="59"/>
    </location>
    <ligand>
        <name>L-cysteinyl-5'-AMP</name>
        <dbReference type="ChEBI" id="CHEBI:144924"/>
    </ligand>
</feature>
<dbReference type="Proteomes" id="UP000594979">
    <property type="component" value="Chromosome"/>
</dbReference>
<reference evidence="14 16" key="2">
    <citation type="submission" date="2019-02" db="EMBL/GenBank/DDBJ databases">
        <authorList>
            <consortium name="Pathogen Informatics"/>
        </authorList>
    </citation>
    <scope>NUCLEOTIDE SEQUENCE [LARGE SCALE GENOMIC DNA]</scope>
    <source>
        <strain evidence="14 16">3012STDY7078520</strain>
    </source>
</reference>
<dbReference type="GO" id="GO:0005524">
    <property type="term" value="F:ATP binding"/>
    <property type="evidence" value="ECO:0007669"/>
    <property type="project" value="UniProtKB-KW"/>
</dbReference>
<feature type="binding site" evidence="10">
    <location>
        <position position="232"/>
    </location>
    <ligand>
        <name>Zn(2+)</name>
        <dbReference type="ChEBI" id="CHEBI:29105"/>
    </ligand>
</feature>
<dbReference type="AlphaFoldDB" id="A0A269ZFK5"/>